<sequence length="439" mass="50486">MLGRSREATRWVGRRVPGVLARAQTFATAQARANVTPKSINLTPYVSPLLFRLHPDTLQRHSADLAQENEQAMKQLNQFLELATCGCNNDAFQARKAILALSETRDDPAAPINFPMRYHLLNEQSSDGDGDAVDKPEFAVVNYIIQVPGMLVRRTLASASRAASAERKFETANAVDAPFAREWQRATKRILKDLFILSKLPVEIPSDAQTPPNQLAAWLAEEDRPDEKHRVAVATHNAAAKNQHDAFDKEFHRLLMREKNIVHEFTTGMEDGDASQHAVLASLLSQRVFFERVESAEQRQNVFSWLANVLLVHFMELRLHSLVWNKMMIMVTMDTTATPEVLWDDEQPEDGMAFLIPIEMEPAELVDFLYEHVEELEFALEEKTKRQLQEQQQKRHRQQTRQQHQRTRPARSTTRPPKQRSARPRRLSFYEEELLRSQR</sequence>
<reference evidence="2" key="2">
    <citation type="journal article" date="2023" name="Microbiol Resour">
        <title>Decontamination and Annotation of the Draft Genome Sequence of the Oomycete Lagenidium giganteum ARSEF 373.</title>
        <authorList>
            <person name="Morgan W.R."/>
            <person name="Tartar A."/>
        </authorList>
    </citation>
    <scope>NUCLEOTIDE SEQUENCE</scope>
    <source>
        <strain evidence="2">ARSEF 373</strain>
    </source>
</reference>
<evidence type="ECO:0000313" key="2">
    <source>
        <dbReference type="EMBL" id="DBA01550.1"/>
    </source>
</evidence>
<dbReference type="AlphaFoldDB" id="A0AAV2ZAA7"/>
<comment type="caution">
    <text evidence="2">The sequence shown here is derived from an EMBL/GenBank/DDBJ whole genome shotgun (WGS) entry which is preliminary data.</text>
</comment>
<protein>
    <recommendedName>
        <fullName evidence="4">DUF4460 domain-containing protein</fullName>
    </recommendedName>
</protein>
<feature type="compositionally biased region" description="Basic residues" evidence="1">
    <location>
        <begin position="417"/>
        <end position="426"/>
    </location>
</feature>
<name>A0AAV2ZAA7_9STRA</name>
<feature type="compositionally biased region" description="Basic residues" evidence="1">
    <location>
        <begin position="394"/>
        <end position="409"/>
    </location>
</feature>
<dbReference type="EMBL" id="DAKRPA010000045">
    <property type="protein sequence ID" value="DBA01550.1"/>
    <property type="molecule type" value="Genomic_DNA"/>
</dbReference>
<accession>A0AAV2ZAA7</accession>
<evidence type="ECO:0000313" key="3">
    <source>
        <dbReference type="Proteomes" id="UP001146120"/>
    </source>
</evidence>
<organism evidence="2 3">
    <name type="scientific">Lagenidium giganteum</name>
    <dbReference type="NCBI Taxonomy" id="4803"/>
    <lineage>
        <taxon>Eukaryota</taxon>
        <taxon>Sar</taxon>
        <taxon>Stramenopiles</taxon>
        <taxon>Oomycota</taxon>
        <taxon>Peronosporomycetes</taxon>
        <taxon>Pythiales</taxon>
        <taxon>Pythiaceae</taxon>
    </lineage>
</organism>
<evidence type="ECO:0000256" key="1">
    <source>
        <dbReference type="SAM" id="MobiDB-lite"/>
    </source>
</evidence>
<gene>
    <name evidence="2" type="ORF">N0F65_011521</name>
</gene>
<reference evidence="2" key="1">
    <citation type="submission" date="2022-11" db="EMBL/GenBank/DDBJ databases">
        <authorList>
            <person name="Morgan W.R."/>
            <person name="Tartar A."/>
        </authorList>
    </citation>
    <scope>NUCLEOTIDE SEQUENCE</scope>
    <source>
        <strain evidence="2">ARSEF 373</strain>
    </source>
</reference>
<evidence type="ECO:0008006" key="4">
    <source>
        <dbReference type="Google" id="ProtNLM"/>
    </source>
</evidence>
<keyword evidence="3" id="KW-1185">Reference proteome</keyword>
<dbReference type="Proteomes" id="UP001146120">
    <property type="component" value="Unassembled WGS sequence"/>
</dbReference>
<feature type="region of interest" description="Disordered" evidence="1">
    <location>
        <begin position="387"/>
        <end position="439"/>
    </location>
</feature>
<proteinExistence type="predicted"/>